<accession>A0A4Y3KKB3</accession>
<reference evidence="2 3" key="1">
    <citation type="submission" date="2019-06" db="EMBL/GenBank/DDBJ databases">
        <title>Whole genome shotgun sequence of Cellulomonas gelida NBRC 3748.</title>
        <authorList>
            <person name="Hosoyama A."/>
            <person name="Uohara A."/>
            <person name="Ohji S."/>
            <person name="Ichikawa N."/>
        </authorList>
    </citation>
    <scope>NUCLEOTIDE SEQUENCE [LARGE SCALE GENOMIC DNA]</scope>
    <source>
        <strain evidence="2 3">NBRC 3748</strain>
    </source>
</reference>
<keyword evidence="3" id="KW-1185">Reference proteome</keyword>
<dbReference type="Proteomes" id="UP000320461">
    <property type="component" value="Unassembled WGS sequence"/>
</dbReference>
<dbReference type="AlphaFoldDB" id="A0A4Y3KKB3"/>
<keyword evidence="1" id="KW-1133">Transmembrane helix</keyword>
<keyword evidence="1" id="KW-0472">Membrane</keyword>
<gene>
    <name evidence="2" type="ORF">CGE01nite_20900</name>
</gene>
<organism evidence="2 3">
    <name type="scientific">Cellulomonas gelida</name>
    <dbReference type="NCBI Taxonomy" id="1712"/>
    <lineage>
        <taxon>Bacteria</taxon>
        <taxon>Bacillati</taxon>
        <taxon>Actinomycetota</taxon>
        <taxon>Actinomycetes</taxon>
        <taxon>Micrococcales</taxon>
        <taxon>Cellulomonadaceae</taxon>
        <taxon>Cellulomonas</taxon>
    </lineage>
</organism>
<evidence type="ECO:0000313" key="3">
    <source>
        <dbReference type="Proteomes" id="UP000320461"/>
    </source>
</evidence>
<protein>
    <submittedName>
        <fullName evidence="2">Uncharacterized protein</fullName>
    </submittedName>
</protein>
<evidence type="ECO:0000313" key="2">
    <source>
        <dbReference type="EMBL" id="GEA84839.1"/>
    </source>
</evidence>
<dbReference type="InterPro" id="IPR045919">
    <property type="entry name" value="DUF6338"/>
</dbReference>
<feature type="transmembrane region" description="Helical" evidence="1">
    <location>
        <begin position="37"/>
        <end position="60"/>
    </location>
</feature>
<keyword evidence="1" id="KW-0812">Transmembrane</keyword>
<dbReference type="EMBL" id="BJLQ01000021">
    <property type="protein sequence ID" value="GEA84839.1"/>
    <property type="molecule type" value="Genomic_DNA"/>
</dbReference>
<dbReference type="OrthoDB" id="5113805at2"/>
<evidence type="ECO:0000256" key="1">
    <source>
        <dbReference type="SAM" id="Phobius"/>
    </source>
</evidence>
<proteinExistence type="predicted"/>
<comment type="caution">
    <text evidence="2">The sequence shown here is derived from an EMBL/GenBank/DDBJ whole genome shotgun (WGS) entry which is preliminary data.</text>
</comment>
<sequence length="187" mass="20382">MIAATAAFAGVYALLFGERVVEYVRTPDRALSDVHLLGVAFVVLALVIPWLVARCIYWLVSSGPYKRASLWVLTKLHLRRPYDPTPSAWDFAFGNGARVGWVRVRLDGGVWLGGYYGANSYASSYPHPHELFVEEGWVINDDGTFTDVCHAPGGMIINCSGAVTVDFLPGDADTAEADDDADEQEVG</sequence>
<name>A0A4Y3KKB3_9CELL</name>
<dbReference type="Pfam" id="PF19865">
    <property type="entry name" value="DUF6338"/>
    <property type="match status" value="1"/>
</dbReference>